<dbReference type="Pfam" id="PF12833">
    <property type="entry name" value="HTH_18"/>
    <property type="match status" value="1"/>
</dbReference>
<evidence type="ECO:0000256" key="4">
    <source>
        <dbReference type="SAM" id="Coils"/>
    </source>
</evidence>
<dbReference type="SMART" id="SM00342">
    <property type="entry name" value="HTH_ARAC"/>
    <property type="match status" value="1"/>
</dbReference>
<dbReference type="Proteomes" id="UP001597493">
    <property type="component" value="Unassembled WGS sequence"/>
</dbReference>
<dbReference type="InterPro" id="IPR018062">
    <property type="entry name" value="HTH_AraC-typ_CS"/>
</dbReference>
<dbReference type="PRINTS" id="PR00032">
    <property type="entry name" value="HTHARAC"/>
</dbReference>
<feature type="coiled-coil region" evidence="4">
    <location>
        <begin position="346"/>
        <end position="373"/>
    </location>
</feature>
<keyword evidence="1" id="KW-0805">Transcription regulation</keyword>
<evidence type="ECO:0000256" key="1">
    <source>
        <dbReference type="ARBA" id="ARBA00023015"/>
    </source>
</evidence>
<keyword evidence="2" id="KW-0238">DNA-binding</keyword>
<keyword evidence="5" id="KW-0812">Transmembrane</keyword>
<keyword evidence="8" id="KW-1185">Reference proteome</keyword>
<dbReference type="InterPro" id="IPR020449">
    <property type="entry name" value="Tscrpt_reg_AraC-type_HTH"/>
</dbReference>
<feature type="transmembrane region" description="Helical" evidence="5">
    <location>
        <begin position="293"/>
        <end position="315"/>
    </location>
</feature>
<dbReference type="InterPro" id="IPR018060">
    <property type="entry name" value="HTH_AraC"/>
</dbReference>
<feature type="domain" description="HTH araC/xylS-type" evidence="6">
    <location>
        <begin position="653"/>
        <end position="751"/>
    </location>
</feature>
<proteinExistence type="predicted"/>
<evidence type="ECO:0000259" key="6">
    <source>
        <dbReference type="PROSITE" id="PS01124"/>
    </source>
</evidence>
<keyword evidence="3" id="KW-0804">Transcription</keyword>
<evidence type="ECO:0000313" key="8">
    <source>
        <dbReference type="Proteomes" id="UP001597493"/>
    </source>
</evidence>
<dbReference type="PROSITE" id="PS00041">
    <property type="entry name" value="HTH_ARAC_FAMILY_1"/>
    <property type="match status" value="1"/>
</dbReference>
<accession>A0ABW5R3R0</accession>
<reference evidence="8" key="1">
    <citation type="journal article" date="2019" name="Int. J. Syst. Evol. Microbiol.">
        <title>The Global Catalogue of Microorganisms (GCM) 10K type strain sequencing project: providing services to taxonomists for standard genome sequencing and annotation.</title>
        <authorList>
            <consortium name="The Broad Institute Genomics Platform"/>
            <consortium name="The Broad Institute Genome Sequencing Center for Infectious Disease"/>
            <person name="Wu L."/>
            <person name="Ma J."/>
        </authorList>
    </citation>
    <scope>NUCLEOTIDE SEQUENCE [LARGE SCALE GENOMIC DNA]</scope>
    <source>
        <strain evidence="8">TISTR 1827</strain>
    </source>
</reference>
<sequence>MIRFRRLRLSGQSLFMKIFVSFLSIILLFALFNAFTFAFFTKNVQREIIDTNRQLLADSSERFGTQFARVQTMLHNLYVDKDVAGFARQLRRAQGLDVNYLQAVDALKAIRKEAYNPLFYLEAIVIHYESGSLTLDQEGSSSAEDLFGRAYASGEYPLSFWNGLASSANAFRFLPAARYNSSDELPGGGELLPLSFKEQGSDYRVIALIDIEKARNEFFGEAAARSVAIVNGDGTVLYRSPDAARETPLPALDGDSGYKLKDGFYYFWEKDGNGLRYVTSVPYESIAVQVRKLSWVLLLVAALSIAIGLAASYAFSNRLQRPVKHILSAMTNPGHARPGKSKIKEFDLIERNIRRLMAEKDAVENEMKRQSSILTTYGYMNKLKSIHTDINEWKDFLETGESYTVVLYELRFRSAALAAAGISADRAARAIREHVQLICSETFPDSHTFQMEKHQILSVIKGKNRDGLADMLRRLKDVLDRESGYCLVTAAASSRFEHTSQFNHAYTQVLAMTRQALLIEETQIIWGSGRPFVPPVLDPARRKELETALEAGRAEAAMPMLIEFLEKLHEQEASIEHFRHFADDIVGRITDSLRQKRIDDQALWPLKPITRQLGECCSLEEYKDAFQRLLWHAAELYCSMPEEEEEADDPIVSRFLQLLESRYAEELSLDYLADRLNMSSSYLSAYIKEKTGTNYSEHLNNIRMRRAQELLVGTSTSIADIGRQVGYQNITSFNRMFKKWTGVSPSEYRRRHAPMEKSGA</sequence>
<evidence type="ECO:0000313" key="7">
    <source>
        <dbReference type="EMBL" id="MFD2663348.1"/>
    </source>
</evidence>
<dbReference type="PANTHER" id="PTHR43280:SF28">
    <property type="entry name" value="HTH-TYPE TRANSCRIPTIONAL ACTIVATOR RHAS"/>
    <property type="match status" value="1"/>
</dbReference>
<evidence type="ECO:0000256" key="2">
    <source>
        <dbReference type="ARBA" id="ARBA00023125"/>
    </source>
</evidence>
<dbReference type="PROSITE" id="PS01124">
    <property type="entry name" value="HTH_ARAC_FAMILY_2"/>
    <property type="match status" value="1"/>
</dbReference>
<name>A0ABW5R3R0_9BACL</name>
<keyword evidence="5" id="KW-1133">Transmembrane helix</keyword>
<comment type="caution">
    <text evidence="7">The sequence shown here is derived from an EMBL/GenBank/DDBJ whole genome shotgun (WGS) entry which is preliminary data.</text>
</comment>
<dbReference type="PANTHER" id="PTHR43280">
    <property type="entry name" value="ARAC-FAMILY TRANSCRIPTIONAL REGULATOR"/>
    <property type="match status" value="1"/>
</dbReference>
<keyword evidence="5" id="KW-0472">Membrane</keyword>
<keyword evidence="4" id="KW-0175">Coiled coil</keyword>
<dbReference type="EMBL" id="JBHUMY010000041">
    <property type="protein sequence ID" value="MFD2663348.1"/>
    <property type="molecule type" value="Genomic_DNA"/>
</dbReference>
<organism evidence="7 8">
    <name type="scientific">Paenibacillus thailandensis</name>
    <dbReference type="NCBI Taxonomy" id="393250"/>
    <lineage>
        <taxon>Bacteria</taxon>
        <taxon>Bacillati</taxon>
        <taxon>Bacillota</taxon>
        <taxon>Bacilli</taxon>
        <taxon>Bacillales</taxon>
        <taxon>Paenibacillaceae</taxon>
        <taxon>Paenibacillus</taxon>
    </lineage>
</organism>
<dbReference type="SUPFAM" id="SSF46689">
    <property type="entry name" value="Homeodomain-like"/>
    <property type="match status" value="1"/>
</dbReference>
<dbReference type="InterPro" id="IPR009057">
    <property type="entry name" value="Homeodomain-like_sf"/>
</dbReference>
<gene>
    <name evidence="7" type="ORF">ACFSW5_24215</name>
</gene>
<dbReference type="Gene3D" id="1.10.10.60">
    <property type="entry name" value="Homeodomain-like"/>
    <property type="match status" value="2"/>
</dbReference>
<protein>
    <submittedName>
        <fullName evidence="7">Helix-turn-helix domain-containing protein</fullName>
    </submittedName>
</protein>
<dbReference type="RefSeq" id="WP_379279159.1">
    <property type="nucleotide sequence ID" value="NZ_JBHUGT010000039.1"/>
</dbReference>
<evidence type="ECO:0000256" key="3">
    <source>
        <dbReference type="ARBA" id="ARBA00023163"/>
    </source>
</evidence>
<evidence type="ECO:0000256" key="5">
    <source>
        <dbReference type="SAM" id="Phobius"/>
    </source>
</evidence>